<sequence length="320" mass="38015">MNTLETLLEILKRLEELNQKLQEIPIPTSEDIYRRHMSDLHDSEESLMYQLRLLQEAHFIFMIHIVEPDDRLMIPGIYGYVVAKNEILHPLVAEYHRRLEQVYEAQLFKRKAASTIIRELMPEVKQYNNTPLGQILNISIMLEQYVRLIAEKPEEYEDYWKQVKLRQLLPDLEGVESVDMPGFGDLASDSDLGEEDSKGPVEKVVRRAVDTPEYQELARMDLSGSWGKAVEKYGVVFLMRVHLRKMEFDTLKRLMLRRRITREEDLRYLRDSLRVMEERFSLDRSMAHMIEPVRELKRIAQIRLNQFTILRKKLEDELDV</sequence>
<dbReference type="Proteomes" id="UP000460298">
    <property type="component" value="Unassembled WGS sequence"/>
</dbReference>
<name>A0A833M0F9_9LEPT</name>
<dbReference type="EMBL" id="WBUI01000001">
    <property type="protein sequence ID" value="KAB2935405.1"/>
    <property type="molecule type" value="Genomic_DNA"/>
</dbReference>
<evidence type="ECO:0000313" key="2">
    <source>
        <dbReference type="Proteomes" id="UP000460298"/>
    </source>
</evidence>
<gene>
    <name evidence="1" type="ORF">F9K24_01370</name>
</gene>
<organism evidence="1 2">
    <name type="scientific">Leptonema illini</name>
    <dbReference type="NCBI Taxonomy" id="183"/>
    <lineage>
        <taxon>Bacteria</taxon>
        <taxon>Pseudomonadati</taxon>
        <taxon>Spirochaetota</taxon>
        <taxon>Spirochaetia</taxon>
        <taxon>Leptospirales</taxon>
        <taxon>Leptospiraceae</taxon>
        <taxon>Leptonema</taxon>
    </lineage>
</organism>
<accession>A0A833M0F9</accession>
<evidence type="ECO:0000313" key="1">
    <source>
        <dbReference type="EMBL" id="KAB2935405.1"/>
    </source>
</evidence>
<reference evidence="1 2" key="1">
    <citation type="submission" date="2019-10" db="EMBL/GenBank/DDBJ databases">
        <title>Extracellular Electron Transfer in a Candidatus Methanoperedens spp. Enrichment Culture.</title>
        <authorList>
            <person name="Berger S."/>
            <person name="Rangel Shaw D."/>
            <person name="Berben T."/>
            <person name="In 'T Zandt M."/>
            <person name="Frank J."/>
            <person name="Reimann J."/>
            <person name="Jetten M.S.M."/>
            <person name="Welte C.U."/>
        </authorList>
    </citation>
    <scope>NUCLEOTIDE SEQUENCE [LARGE SCALE GENOMIC DNA]</scope>
    <source>
        <strain evidence="1">SB12</strain>
    </source>
</reference>
<comment type="caution">
    <text evidence="1">The sequence shown here is derived from an EMBL/GenBank/DDBJ whole genome shotgun (WGS) entry which is preliminary data.</text>
</comment>
<dbReference type="AlphaFoldDB" id="A0A833M0F9"/>
<proteinExistence type="predicted"/>
<protein>
    <submittedName>
        <fullName evidence="1">Uncharacterized protein</fullName>
    </submittedName>
</protein>